<feature type="region of interest" description="Disordered" evidence="4">
    <location>
        <begin position="748"/>
        <end position="824"/>
    </location>
</feature>
<dbReference type="Pfam" id="PF00069">
    <property type="entry name" value="Pkinase"/>
    <property type="match status" value="1"/>
</dbReference>
<dbReference type="InterPro" id="IPR000014">
    <property type="entry name" value="PAS"/>
</dbReference>
<accession>A0AA88XNG2</accession>
<dbReference type="SUPFAM" id="SSF56112">
    <property type="entry name" value="Protein kinase-like (PK-like)"/>
    <property type="match status" value="1"/>
</dbReference>
<dbReference type="Gene3D" id="3.30.450.20">
    <property type="entry name" value="PAS domain"/>
    <property type="match status" value="2"/>
</dbReference>
<dbReference type="InterPro" id="IPR000719">
    <property type="entry name" value="Prot_kinase_dom"/>
</dbReference>
<evidence type="ECO:0000259" key="5">
    <source>
        <dbReference type="PROSITE" id="PS50011"/>
    </source>
</evidence>
<dbReference type="EMBL" id="VSWD01000011">
    <property type="protein sequence ID" value="KAK3088561.1"/>
    <property type="molecule type" value="Genomic_DNA"/>
</dbReference>
<keyword evidence="2 3" id="KW-0067">ATP-binding</keyword>
<keyword evidence="8" id="KW-1185">Reference proteome</keyword>
<protein>
    <recommendedName>
        <fullName evidence="9">PAS domain-containing serine/threonine-protein kinase</fullName>
    </recommendedName>
</protein>
<evidence type="ECO:0008006" key="9">
    <source>
        <dbReference type="Google" id="ProtNLM"/>
    </source>
</evidence>
<dbReference type="PROSITE" id="PS50112">
    <property type="entry name" value="PAS"/>
    <property type="match status" value="1"/>
</dbReference>
<dbReference type="PROSITE" id="PS00107">
    <property type="entry name" value="PROTEIN_KINASE_ATP"/>
    <property type="match status" value="1"/>
</dbReference>
<gene>
    <name evidence="7" type="ORF">FSP39_020640</name>
</gene>
<evidence type="ECO:0000259" key="6">
    <source>
        <dbReference type="PROSITE" id="PS50112"/>
    </source>
</evidence>
<evidence type="ECO:0000313" key="8">
    <source>
        <dbReference type="Proteomes" id="UP001186944"/>
    </source>
</evidence>
<dbReference type="PANTHER" id="PTHR24346">
    <property type="entry name" value="MAP/MICROTUBULE AFFINITY-REGULATING KINASE"/>
    <property type="match status" value="1"/>
</dbReference>
<dbReference type="Proteomes" id="UP001186944">
    <property type="component" value="Unassembled WGS sequence"/>
</dbReference>
<feature type="domain" description="PAS" evidence="6">
    <location>
        <begin position="131"/>
        <end position="200"/>
    </location>
</feature>
<feature type="region of interest" description="Disordered" evidence="4">
    <location>
        <begin position="1247"/>
        <end position="1269"/>
    </location>
</feature>
<dbReference type="GO" id="GO:0004674">
    <property type="term" value="F:protein serine/threonine kinase activity"/>
    <property type="evidence" value="ECO:0007669"/>
    <property type="project" value="TreeGrafter"/>
</dbReference>
<dbReference type="Gene3D" id="1.10.510.10">
    <property type="entry name" value="Transferase(Phosphotransferase) domain 1"/>
    <property type="match status" value="1"/>
</dbReference>
<dbReference type="GO" id="GO:0005524">
    <property type="term" value="F:ATP binding"/>
    <property type="evidence" value="ECO:0007669"/>
    <property type="project" value="UniProtKB-UniRule"/>
</dbReference>
<comment type="caution">
    <text evidence="7">The sequence shown here is derived from an EMBL/GenBank/DDBJ whole genome shotgun (WGS) entry which is preliminary data.</text>
</comment>
<dbReference type="GO" id="GO:0035556">
    <property type="term" value="P:intracellular signal transduction"/>
    <property type="evidence" value="ECO:0007669"/>
    <property type="project" value="TreeGrafter"/>
</dbReference>
<feature type="compositionally biased region" description="Polar residues" evidence="4">
    <location>
        <begin position="797"/>
        <end position="807"/>
    </location>
</feature>
<evidence type="ECO:0000256" key="3">
    <source>
        <dbReference type="PROSITE-ProRule" id="PRU10141"/>
    </source>
</evidence>
<feature type="compositionally biased region" description="Acidic residues" evidence="4">
    <location>
        <begin position="937"/>
        <end position="946"/>
    </location>
</feature>
<dbReference type="GO" id="GO:0005634">
    <property type="term" value="C:nucleus"/>
    <property type="evidence" value="ECO:0007669"/>
    <property type="project" value="TreeGrafter"/>
</dbReference>
<dbReference type="InterPro" id="IPR011009">
    <property type="entry name" value="Kinase-like_dom_sf"/>
</dbReference>
<feature type="compositionally biased region" description="Low complexity" evidence="4">
    <location>
        <begin position="448"/>
        <end position="462"/>
    </location>
</feature>
<feature type="compositionally biased region" description="Basic residues" evidence="4">
    <location>
        <begin position="72"/>
        <end position="81"/>
    </location>
</feature>
<feature type="binding site" evidence="3">
    <location>
        <position position="1006"/>
    </location>
    <ligand>
        <name>ATP</name>
        <dbReference type="ChEBI" id="CHEBI:30616"/>
    </ligand>
</feature>
<feature type="region of interest" description="Disordered" evidence="4">
    <location>
        <begin position="64"/>
        <end position="90"/>
    </location>
</feature>
<dbReference type="GO" id="GO:0005829">
    <property type="term" value="C:cytosol"/>
    <property type="evidence" value="ECO:0007669"/>
    <property type="project" value="TreeGrafter"/>
</dbReference>
<dbReference type="FunFam" id="3.30.200.20:FF:000314">
    <property type="entry name" value="Serine/threonine protein kinase"/>
    <property type="match status" value="1"/>
</dbReference>
<dbReference type="SMART" id="SM00220">
    <property type="entry name" value="S_TKc"/>
    <property type="match status" value="1"/>
</dbReference>
<feature type="compositionally biased region" description="Low complexity" evidence="4">
    <location>
        <begin position="784"/>
        <end position="796"/>
    </location>
</feature>
<dbReference type="Pfam" id="PF13426">
    <property type="entry name" value="PAS_9"/>
    <property type="match status" value="3"/>
</dbReference>
<evidence type="ECO:0000313" key="7">
    <source>
        <dbReference type="EMBL" id="KAK3088561.1"/>
    </source>
</evidence>
<dbReference type="CDD" id="cd00130">
    <property type="entry name" value="PAS"/>
    <property type="match status" value="2"/>
</dbReference>
<evidence type="ECO:0000256" key="4">
    <source>
        <dbReference type="SAM" id="MobiDB-lite"/>
    </source>
</evidence>
<dbReference type="FunFam" id="3.30.450.20:FF:000059">
    <property type="entry name" value="PAS domain containing serine/threonine kinase"/>
    <property type="match status" value="1"/>
</dbReference>
<feature type="domain" description="Protein kinase" evidence="5">
    <location>
        <begin position="973"/>
        <end position="1225"/>
    </location>
</feature>
<evidence type="ECO:0000256" key="2">
    <source>
        <dbReference type="ARBA" id="ARBA00022840"/>
    </source>
</evidence>
<dbReference type="InterPro" id="IPR035965">
    <property type="entry name" value="PAS-like_dom_sf"/>
</dbReference>
<dbReference type="PROSITE" id="PS00108">
    <property type="entry name" value="PROTEIN_KINASE_ST"/>
    <property type="match status" value="1"/>
</dbReference>
<feature type="region of interest" description="Disordered" evidence="4">
    <location>
        <begin position="438"/>
        <end position="485"/>
    </location>
</feature>
<name>A0AA88XNG2_PINIB</name>
<organism evidence="7 8">
    <name type="scientific">Pinctada imbricata</name>
    <name type="common">Atlantic pearl-oyster</name>
    <name type="synonym">Pinctada martensii</name>
    <dbReference type="NCBI Taxonomy" id="66713"/>
    <lineage>
        <taxon>Eukaryota</taxon>
        <taxon>Metazoa</taxon>
        <taxon>Spiralia</taxon>
        <taxon>Lophotrochozoa</taxon>
        <taxon>Mollusca</taxon>
        <taxon>Bivalvia</taxon>
        <taxon>Autobranchia</taxon>
        <taxon>Pteriomorphia</taxon>
        <taxon>Pterioida</taxon>
        <taxon>Pterioidea</taxon>
        <taxon>Pteriidae</taxon>
        <taxon>Pinctada</taxon>
    </lineage>
</organism>
<proteinExistence type="predicted"/>
<reference evidence="7" key="1">
    <citation type="submission" date="2019-08" db="EMBL/GenBank/DDBJ databases">
        <title>The improved chromosome-level genome for the pearl oyster Pinctada fucata martensii using PacBio sequencing and Hi-C.</title>
        <authorList>
            <person name="Zheng Z."/>
        </authorList>
    </citation>
    <scope>NUCLEOTIDE SEQUENCE</scope>
    <source>
        <strain evidence="7">ZZ-2019</strain>
        <tissue evidence="7">Adductor muscle</tissue>
    </source>
</reference>
<feature type="compositionally biased region" description="Polar residues" evidence="4">
    <location>
        <begin position="748"/>
        <end position="758"/>
    </location>
</feature>
<feature type="region of interest" description="Disordered" evidence="4">
    <location>
        <begin position="931"/>
        <end position="952"/>
    </location>
</feature>
<dbReference type="Gene3D" id="3.30.200.20">
    <property type="entry name" value="Phosphorylase Kinase, domain 1"/>
    <property type="match status" value="1"/>
</dbReference>
<dbReference type="PROSITE" id="PS50011">
    <property type="entry name" value="PROTEIN_KINASE_DOM"/>
    <property type="match status" value="1"/>
</dbReference>
<dbReference type="SMART" id="SM00091">
    <property type="entry name" value="PAS"/>
    <property type="match status" value="2"/>
</dbReference>
<sequence>MTSNGKFGLLGNKMSFGTPSYPSPLDRIRTGKQERGAMFGRITETEASFEANQSFPKTTKTNLCLDETMSKPKGRSKRNDRHKQGSDGLFNQVSYSPGHCKGTFQSPDEGIMNSSLGENWSFYNYVGGGQSGVTFPTTVNNPNKAVCTINAKTSEILVANEMACELFGFESDELIGKELKQLIRLKPKDQSTILESHLEENTGEVINVSGRVVDAVDSNGLIMPISLWTKKIGNPADCRCLVVMEPVDRTVAMVTFDSKGTVLSCDHKLANLYGFISPDEVEGLELRQLIPSMRLPCPGHTLTKEIRKQRATGRTCDGASFPLSIFIKLATEVEEDSRNVPPGINNLTEDIYLGIIWVFSSISGLITLGPDGTILTINHNFALMLFGYSASSLIGKDISVLIPDFYDIMELEEGECGESVYDVSSHSRSHSSQYQHVLDVNDGDSSDDQGLGSSLTSSQYQGRKSDHRVDCPLLGPGVTSTPDKNLPDTYFRKAMDKEKGACNIVPEISPLVNSDSVKDPLATKLELNSESDEEVQAPILKLNALSPTSCCSADVSASSMETVPTAREVIRNAAGQEEGNRMVGSPEKEGEIRDNGVQDSIASQENGIEDCMVSQHKGYSEKDLDNIEKIILEEKDEKCNTELCAQSTVDIQSEVNNDSLSISASTEELLTAKVGEMNLNNSVGKLNGSTVSDQLDSSDPQILPQELIADEYCQNSSLDSFIKNEQEFSCASQGEDGGCNILNGNNSSGKSVENSVCSESDMKESSLKKHRQPLSPDLSKNDKYSPSSSGSGYRSSICGQDLSSDRGSFSPRKHNRGRHSDPCMRRNYENELLGDSVFPEGSYAGQCRHQDGSFLGIIFQLKRVELGDGSAQYCMWVSRDPEEVAEGGRSYANLTLASSLNSTMDRSNVSQNFSLGELLSDKAASESKIIDDNKDLIDDEEDDNKENEDPALRVSVKDKDGLSPGRGLYDLRYHTFNSIGKGAFGFVKLARRKSDNQQVVVKFIKKNKVLSECWTKDSKGKVEPLEVSLLCSLNHPNIVKVLDVFENDDYIQMVMEKHGSGMDLFEFIDRAPLLDEALASYIFRQIVSAVSYLHGLSILHRDIKDENVILNERFQIKLIDFGAAAYMYPGKLFGTFCGTMEYCSPEVLMGNKYPGPELEVWSMGVTLYTLVFGENPFFDVDETVKGELKPPFDVSRALFFLLRWLLNPDPKKRATIRDCERDLWTNQPIDISQYSWEEVLPNSEFHGNTAADNRIDSPETKTNQNYGQQKGGYLYTSDAYFKPHPAYSPPGYDAHIGGRPWRNEIPY</sequence>
<dbReference type="InterPro" id="IPR008271">
    <property type="entry name" value="Ser/Thr_kinase_AS"/>
</dbReference>
<evidence type="ECO:0000256" key="1">
    <source>
        <dbReference type="ARBA" id="ARBA00022741"/>
    </source>
</evidence>
<keyword evidence="1 3" id="KW-0547">Nucleotide-binding</keyword>
<dbReference type="GO" id="GO:0045719">
    <property type="term" value="P:negative regulation of glycogen biosynthetic process"/>
    <property type="evidence" value="ECO:0007669"/>
    <property type="project" value="TreeGrafter"/>
</dbReference>
<dbReference type="InterPro" id="IPR017441">
    <property type="entry name" value="Protein_kinase_ATP_BS"/>
</dbReference>
<dbReference type="SUPFAM" id="SSF55785">
    <property type="entry name" value="PYP-like sensor domain (PAS domain)"/>
    <property type="match status" value="1"/>
</dbReference>
<dbReference type="FunFam" id="1.10.510.10:FF:000351">
    <property type="entry name" value="PAS domain-containing serine/threonine-protein kinase"/>
    <property type="match status" value="1"/>
</dbReference>
<dbReference type="PANTHER" id="PTHR24346:SF51">
    <property type="entry name" value="PAS DOMAIN-CONTAINING SERINE_THREONINE-PROTEIN KINASE"/>
    <property type="match status" value="1"/>
</dbReference>